<evidence type="ECO:0000313" key="2">
    <source>
        <dbReference type="Proteomes" id="UP000274822"/>
    </source>
</evidence>
<sequence length="146" mass="16253">MLFFALRSPPSWPFVRRHDSGMGFCVANTPVWPPTLPLTSKAVLVLERLWCHMQQESTLLPPVATARDSTGHSGAGHDYPRREGSAYILPFSPSLFGPHCCSGNVALGAVNLRSHENSIHSDRKDHSRWFCGNWRTPLFARELVSG</sequence>
<keyword evidence="2" id="KW-1185">Reference proteome</keyword>
<accession>A0A433QAZ2</accession>
<organism evidence="1 2">
    <name type="scientific">Jimgerdemannia flammicorona</name>
    <dbReference type="NCBI Taxonomy" id="994334"/>
    <lineage>
        <taxon>Eukaryota</taxon>
        <taxon>Fungi</taxon>
        <taxon>Fungi incertae sedis</taxon>
        <taxon>Mucoromycota</taxon>
        <taxon>Mucoromycotina</taxon>
        <taxon>Endogonomycetes</taxon>
        <taxon>Endogonales</taxon>
        <taxon>Endogonaceae</taxon>
        <taxon>Jimgerdemannia</taxon>
    </lineage>
</organism>
<dbReference type="EMBL" id="RBNJ01009359">
    <property type="protein sequence ID" value="RUS26931.1"/>
    <property type="molecule type" value="Genomic_DNA"/>
</dbReference>
<name>A0A433QAZ2_9FUNG</name>
<dbReference type="AlphaFoldDB" id="A0A433QAZ2"/>
<protein>
    <submittedName>
        <fullName evidence="1">Uncharacterized protein</fullName>
    </submittedName>
</protein>
<reference evidence="1 2" key="1">
    <citation type="journal article" date="2018" name="New Phytol.">
        <title>Phylogenomics of Endogonaceae and evolution of mycorrhizas within Mucoromycota.</title>
        <authorList>
            <person name="Chang Y."/>
            <person name="Desiro A."/>
            <person name="Na H."/>
            <person name="Sandor L."/>
            <person name="Lipzen A."/>
            <person name="Clum A."/>
            <person name="Barry K."/>
            <person name="Grigoriev I.V."/>
            <person name="Martin F.M."/>
            <person name="Stajich J.E."/>
            <person name="Smith M.E."/>
            <person name="Bonito G."/>
            <person name="Spatafora J.W."/>
        </authorList>
    </citation>
    <scope>NUCLEOTIDE SEQUENCE [LARGE SCALE GENOMIC DNA]</scope>
    <source>
        <strain evidence="1 2">AD002</strain>
    </source>
</reference>
<gene>
    <name evidence="1" type="ORF">BC938DRAFT_483917</name>
</gene>
<comment type="caution">
    <text evidence="1">The sequence shown here is derived from an EMBL/GenBank/DDBJ whole genome shotgun (WGS) entry which is preliminary data.</text>
</comment>
<proteinExistence type="predicted"/>
<evidence type="ECO:0000313" key="1">
    <source>
        <dbReference type="EMBL" id="RUS26931.1"/>
    </source>
</evidence>
<dbReference type="Proteomes" id="UP000274822">
    <property type="component" value="Unassembled WGS sequence"/>
</dbReference>